<dbReference type="AlphaFoldDB" id="A0A5B7D7V9"/>
<dbReference type="Proteomes" id="UP000324222">
    <property type="component" value="Unassembled WGS sequence"/>
</dbReference>
<organism evidence="1 2">
    <name type="scientific">Portunus trituberculatus</name>
    <name type="common">Swimming crab</name>
    <name type="synonym">Neptunus trituberculatus</name>
    <dbReference type="NCBI Taxonomy" id="210409"/>
    <lineage>
        <taxon>Eukaryota</taxon>
        <taxon>Metazoa</taxon>
        <taxon>Ecdysozoa</taxon>
        <taxon>Arthropoda</taxon>
        <taxon>Crustacea</taxon>
        <taxon>Multicrustacea</taxon>
        <taxon>Malacostraca</taxon>
        <taxon>Eumalacostraca</taxon>
        <taxon>Eucarida</taxon>
        <taxon>Decapoda</taxon>
        <taxon>Pleocyemata</taxon>
        <taxon>Brachyura</taxon>
        <taxon>Eubrachyura</taxon>
        <taxon>Portunoidea</taxon>
        <taxon>Portunidae</taxon>
        <taxon>Portuninae</taxon>
        <taxon>Portunus</taxon>
    </lineage>
</organism>
<dbReference type="EMBL" id="VSRR010000582">
    <property type="protein sequence ID" value="MPC17351.1"/>
    <property type="molecule type" value="Genomic_DNA"/>
</dbReference>
<gene>
    <name evidence="1" type="ORF">E2C01_010203</name>
</gene>
<reference evidence="1 2" key="1">
    <citation type="submission" date="2019-05" db="EMBL/GenBank/DDBJ databases">
        <title>Another draft genome of Portunus trituberculatus and its Hox gene families provides insights of decapod evolution.</title>
        <authorList>
            <person name="Jeong J.-H."/>
            <person name="Song I."/>
            <person name="Kim S."/>
            <person name="Choi T."/>
            <person name="Kim D."/>
            <person name="Ryu S."/>
            <person name="Kim W."/>
        </authorList>
    </citation>
    <scope>NUCLEOTIDE SEQUENCE [LARGE SCALE GENOMIC DNA]</scope>
    <source>
        <tissue evidence="1">Muscle</tissue>
    </source>
</reference>
<keyword evidence="2" id="KW-1185">Reference proteome</keyword>
<name>A0A5B7D7V9_PORTR</name>
<sequence>MLINADQSTLQTKFLALPERQPVTDAVNEVTSRSVLTCQCCLRLRDSGKHPCIPPTYRGGGIVLLGGAVHHMTIADTGANAD</sequence>
<comment type="caution">
    <text evidence="1">The sequence shown here is derived from an EMBL/GenBank/DDBJ whole genome shotgun (WGS) entry which is preliminary data.</text>
</comment>
<accession>A0A5B7D7V9</accession>
<proteinExistence type="predicted"/>
<evidence type="ECO:0000313" key="1">
    <source>
        <dbReference type="EMBL" id="MPC17351.1"/>
    </source>
</evidence>
<evidence type="ECO:0000313" key="2">
    <source>
        <dbReference type="Proteomes" id="UP000324222"/>
    </source>
</evidence>
<protein>
    <submittedName>
        <fullName evidence="1">Uncharacterized protein</fullName>
    </submittedName>
</protein>